<dbReference type="EMBL" id="JBHSMX010000066">
    <property type="protein sequence ID" value="MFC5523938.1"/>
    <property type="molecule type" value="Genomic_DNA"/>
</dbReference>
<keyword evidence="5" id="KW-1185">Reference proteome</keyword>
<keyword evidence="4" id="KW-0238">DNA-binding</keyword>
<evidence type="ECO:0000256" key="1">
    <source>
        <dbReference type="ARBA" id="ARBA00008857"/>
    </source>
</evidence>
<dbReference type="PANTHER" id="PTHR30629">
    <property type="entry name" value="PROPHAGE INTEGRASE"/>
    <property type="match status" value="1"/>
</dbReference>
<dbReference type="InterPro" id="IPR025166">
    <property type="entry name" value="Integrase_DNA_bind_dom"/>
</dbReference>
<evidence type="ECO:0000313" key="4">
    <source>
        <dbReference type="EMBL" id="MFC5523938.1"/>
    </source>
</evidence>
<gene>
    <name evidence="4" type="ORF">ACFPP7_23955</name>
</gene>
<feature type="domain" description="Integrase DNA-binding" evidence="3">
    <location>
        <begin position="3"/>
        <end position="61"/>
    </location>
</feature>
<keyword evidence="2" id="KW-0229">DNA integration</keyword>
<dbReference type="RefSeq" id="WP_084389374.1">
    <property type="nucleotide sequence ID" value="NZ_JBHSMX010000066.1"/>
</dbReference>
<sequence>MPLTDTACKNAKCPADKARARLTDAGGLYLEVVPTGGKHWRWKYRFDGKEKRLALGSYPQVAANFDDKFHDSLSAPD</sequence>
<evidence type="ECO:0000256" key="2">
    <source>
        <dbReference type="ARBA" id="ARBA00022908"/>
    </source>
</evidence>
<dbReference type="InterPro" id="IPR038488">
    <property type="entry name" value="Integrase_DNA-bd_sf"/>
</dbReference>
<dbReference type="Gene3D" id="3.30.160.390">
    <property type="entry name" value="Integrase, DNA-binding domain"/>
    <property type="match status" value="1"/>
</dbReference>
<dbReference type="InterPro" id="IPR050808">
    <property type="entry name" value="Phage_Integrase"/>
</dbReference>
<dbReference type="PANTHER" id="PTHR30629:SF2">
    <property type="entry name" value="PROPHAGE INTEGRASE INTS-RELATED"/>
    <property type="match status" value="1"/>
</dbReference>
<accession>A0ABW0QH14</accession>
<protein>
    <submittedName>
        <fullName evidence="4">Arm DNA-binding domain-containing protein</fullName>
    </submittedName>
</protein>
<organism evidence="4 5">
    <name type="scientific">Polaromonas jejuensis</name>
    <dbReference type="NCBI Taxonomy" id="457502"/>
    <lineage>
        <taxon>Bacteria</taxon>
        <taxon>Pseudomonadati</taxon>
        <taxon>Pseudomonadota</taxon>
        <taxon>Betaproteobacteria</taxon>
        <taxon>Burkholderiales</taxon>
        <taxon>Comamonadaceae</taxon>
        <taxon>Polaromonas</taxon>
    </lineage>
</organism>
<comment type="similarity">
    <text evidence="1">Belongs to the 'phage' integrase family.</text>
</comment>
<evidence type="ECO:0000313" key="5">
    <source>
        <dbReference type="Proteomes" id="UP001596084"/>
    </source>
</evidence>
<name>A0ABW0QH14_9BURK</name>
<evidence type="ECO:0000259" key="3">
    <source>
        <dbReference type="Pfam" id="PF13356"/>
    </source>
</evidence>
<reference evidence="5" key="1">
    <citation type="journal article" date="2019" name="Int. J. Syst. Evol. Microbiol.">
        <title>The Global Catalogue of Microorganisms (GCM) 10K type strain sequencing project: providing services to taxonomists for standard genome sequencing and annotation.</title>
        <authorList>
            <consortium name="The Broad Institute Genomics Platform"/>
            <consortium name="The Broad Institute Genome Sequencing Center for Infectious Disease"/>
            <person name="Wu L."/>
            <person name="Ma J."/>
        </authorList>
    </citation>
    <scope>NUCLEOTIDE SEQUENCE [LARGE SCALE GENOMIC DNA]</scope>
    <source>
        <strain evidence="5">CGMCC 4.7277</strain>
    </source>
</reference>
<proteinExistence type="inferred from homology"/>
<dbReference type="Proteomes" id="UP001596084">
    <property type="component" value="Unassembled WGS sequence"/>
</dbReference>
<dbReference type="Pfam" id="PF13356">
    <property type="entry name" value="Arm-DNA-bind_3"/>
    <property type="match status" value="1"/>
</dbReference>
<dbReference type="GO" id="GO:0003677">
    <property type="term" value="F:DNA binding"/>
    <property type="evidence" value="ECO:0007669"/>
    <property type="project" value="UniProtKB-KW"/>
</dbReference>
<comment type="caution">
    <text evidence="4">The sequence shown here is derived from an EMBL/GenBank/DDBJ whole genome shotgun (WGS) entry which is preliminary data.</text>
</comment>